<feature type="compositionally biased region" description="Polar residues" evidence="1">
    <location>
        <begin position="348"/>
        <end position="359"/>
    </location>
</feature>
<feature type="region of interest" description="Disordered" evidence="1">
    <location>
        <begin position="302"/>
        <end position="359"/>
    </location>
</feature>
<accession>A0A1G4AS70</accession>
<dbReference type="GeneID" id="34565872"/>
<feature type="compositionally biased region" description="Basic and acidic residues" evidence="1">
    <location>
        <begin position="237"/>
        <end position="246"/>
    </location>
</feature>
<feature type="transmembrane region" description="Helical" evidence="2">
    <location>
        <begin position="162"/>
        <end position="181"/>
    </location>
</feature>
<dbReference type="EMBL" id="MJBS01000164">
    <property type="protein sequence ID" value="OHE91956.1"/>
    <property type="molecule type" value="Genomic_DNA"/>
</dbReference>
<keyword evidence="2" id="KW-0812">Transmembrane</keyword>
<protein>
    <recommendedName>
        <fullName evidence="5">Integral membrane protein</fullName>
    </recommendedName>
</protein>
<dbReference type="OrthoDB" id="16820at2759"/>
<dbReference type="PANTHER" id="PTHR35179">
    <property type="entry name" value="PROTEIN CBG02620"/>
    <property type="match status" value="1"/>
</dbReference>
<evidence type="ECO:0000313" key="3">
    <source>
        <dbReference type="EMBL" id="OHE91956.1"/>
    </source>
</evidence>
<gene>
    <name evidence="3" type="ORF">CORC01_12744</name>
</gene>
<feature type="transmembrane region" description="Helical" evidence="2">
    <location>
        <begin position="124"/>
        <end position="142"/>
    </location>
</feature>
<dbReference type="Proteomes" id="UP000176998">
    <property type="component" value="Unassembled WGS sequence"/>
</dbReference>
<sequence>MAGTLIPPWYVASTPTNDEQNIATLSTFSFYVSASELSLGRCFHANSVGEVILWSIQVQCLMQIIVNRIAILMPIPAQATRLKWGVFGILLAVNISVFCIWIPARLQINSTYIHINEIWDRIEKGIFLIVDAGLNLTFIYLVKSRLIASGLTKYTALFRFNLAMIGVSMSLDIILIGLMSLPNTLMYVTSTQKACATANRYSYAQFHPLAYLLKLHIEMGMADLIAKIVKASNPMRPHAESRRDSNDIAPDASQKNSLSMSRSRRFSMPYVAGRWKLSSDTVQPKSKTTGPELELGVQANTFSGRAAEPAAVPRPRSLSRHITEPGGIPGLDMTRQTRTSRQDSSSTVGGQNQDVAWYV</sequence>
<proteinExistence type="predicted"/>
<comment type="caution">
    <text evidence="3">The sequence shown here is derived from an EMBL/GenBank/DDBJ whole genome shotgun (WGS) entry which is preliminary data.</text>
</comment>
<evidence type="ECO:0008006" key="5">
    <source>
        <dbReference type="Google" id="ProtNLM"/>
    </source>
</evidence>
<keyword evidence="2" id="KW-1133">Transmembrane helix</keyword>
<feature type="compositionally biased region" description="Low complexity" evidence="1">
    <location>
        <begin position="305"/>
        <end position="316"/>
    </location>
</feature>
<dbReference type="AlphaFoldDB" id="A0A1G4AS70"/>
<evidence type="ECO:0000256" key="2">
    <source>
        <dbReference type="SAM" id="Phobius"/>
    </source>
</evidence>
<evidence type="ECO:0000313" key="4">
    <source>
        <dbReference type="Proteomes" id="UP000176998"/>
    </source>
</evidence>
<evidence type="ECO:0000256" key="1">
    <source>
        <dbReference type="SAM" id="MobiDB-lite"/>
    </source>
</evidence>
<feature type="transmembrane region" description="Helical" evidence="2">
    <location>
        <begin position="84"/>
        <end position="104"/>
    </location>
</feature>
<feature type="compositionally biased region" description="Low complexity" evidence="1">
    <location>
        <begin position="334"/>
        <end position="347"/>
    </location>
</feature>
<reference evidence="3 4" key="1">
    <citation type="submission" date="2016-09" db="EMBL/GenBank/DDBJ databases">
        <authorList>
            <person name="Capua I."/>
            <person name="De Benedictis P."/>
            <person name="Joannis T."/>
            <person name="Lombin L.H."/>
            <person name="Cattoli G."/>
        </authorList>
    </citation>
    <scope>NUCLEOTIDE SEQUENCE [LARGE SCALE GENOMIC DNA]</scope>
    <source>
        <strain evidence="3 4">IMI 309357</strain>
    </source>
</reference>
<feature type="region of interest" description="Disordered" evidence="1">
    <location>
        <begin position="235"/>
        <end position="263"/>
    </location>
</feature>
<dbReference type="PANTHER" id="PTHR35179:SF1">
    <property type="entry name" value="INTEGRAL MEMBRANE PROTEIN"/>
    <property type="match status" value="1"/>
</dbReference>
<organism evidence="3 4">
    <name type="scientific">Colletotrichum orchidophilum</name>
    <dbReference type="NCBI Taxonomy" id="1209926"/>
    <lineage>
        <taxon>Eukaryota</taxon>
        <taxon>Fungi</taxon>
        <taxon>Dikarya</taxon>
        <taxon>Ascomycota</taxon>
        <taxon>Pezizomycotina</taxon>
        <taxon>Sordariomycetes</taxon>
        <taxon>Hypocreomycetidae</taxon>
        <taxon>Glomerellales</taxon>
        <taxon>Glomerellaceae</taxon>
        <taxon>Colletotrichum</taxon>
    </lineage>
</organism>
<keyword evidence="2" id="KW-0472">Membrane</keyword>
<dbReference type="RefSeq" id="XP_022469128.1">
    <property type="nucleotide sequence ID" value="XM_022624362.1"/>
</dbReference>
<keyword evidence="4" id="KW-1185">Reference proteome</keyword>
<name>A0A1G4AS70_9PEZI</name>